<dbReference type="Proteomes" id="UP000190951">
    <property type="component" value="Chromosome"/>
</dbReference>
<dbReference type="InterPro" id="IPR038385">
    <property type="entry name" value="Sua5/YwlC_C"/>
</dbReference>
<dbReference type="SUPFAM" id="SSF55821">
    <property type="entry name" value="YrdC/RibB"/>
    <property type="match status" value="1"/>
</dbReference>
<feature type="binding site" evidence="14">
    <location>
        <position position="124"/>
    </location>
    <ligand>
        <name>L-threonine</name>
        <dbReference type="ChEBI" id="CHEBI:57926"/>
    </ligand>
</feature>
<dbReference type="GO" id="GO:0005524">
    <property type="term" value="F:ATP binding"/>
    <property type="evidence" value="ECO:0007669"/>
    <property type="project" value="UniProtKB-UniRule"/>
</dbReference>
<sequence>MYTKIVNLNKDDIEADKALKEAGELIQKGKLVVFPTETVYGLGANAEDGKAVTKIFEAKGRPQDNPLIIHVADFEDVDKYAKNISESAKRLMQEFWPGPMTLILEKKSIISDVTSAGLTSVGVRMPSSRIARKLIRYSGVPIAAPSANISGRPSPTDIQRCIEDLNGKVDYIIGGENCEFGLESTIIDCTVNPVCILRPGAITLEMVRKVENNAYIDPAIMKKSTTEFKPKAPGMKYKHYAPKADVKIISGDLKKTIEKINEIVQNYIDDNKKVGIMATDETKDKYKNASVISLGSRNDIYTIGKNLFETLREFDDQKVDVILSEAFSEEGFGVAIMNRLNKSAGFDIINV</sequence>
<gene>
    <name evidence="15" type="primary">ywlC</name>
    <name evidence="15" type="ORF">CROST_037430</name>
</gene>
<dbReference type="PANTHER" id="PTHR17490:SF16">
    <property type="entry name" value="THREONYLCARBAMOYL-AMP SYNTHASE"/>
    <property type="match status" value="1"/>
</dbReference>
<dbReference type="KEGG" id="crw:CROST_037430"/>
<evidence type="ECO:0000256" key="6">
    <source>
        <dbReference type="ARBA" id="ARBA00022679"/>
    </source>
</evidence>
<organism evidence="15 16">
    <name type="scientific">Clostridium felsineum</name>
    <dbReference type="NCBI Taxonomy" id="36839"/>
    <lineage>
        <taxon>Bacteria</taxon>
        <taxon>Bacillati</taxon>
        <taxon>Bacillota</taxon>
        <taxon>Clostridia</taxon>
        <taxon>Eubacteriales</taxon>
        <taxon>Clostridiaceae</taxon>
        <taxon>Clostridium</taxon>
    </lineage>
</organism>
<comment type="catalytic activity">
    <reaction evidence="12 13">
        <text>L-threonine + hydrogencarbonate + ATP = L-threonylcarbamoyladenylate + diphosphate + H2O</text>
        <dbReference type="Rhea" id="RHEA:36407"/>
        <dbReference type="ChEBI" id="CHEBI:15377"/>
        <dbReference type="ChEBI" id="CHEBI:17544"/>
        <dbReference type="ChEBI" id="CHEBI:30616"/>
        <dbReference type="ChEBI" id="CHEBI:33019"/>
        <dbReference type="ChEBI" id="CHEBI:57926"/>
        <dbReference type="ChEBI" id="CHEBI:73682"/>
        <dbReference type="EC" id="2.7.7.87"/>
    </reaction>
</comment>
<dbReference type="FunFam" id="3.40.50.11030:FF:000001">
    <property type="entry name" value="Threonylcarbamoyl-AMP synthase"/>
    <property type="match status" value="1"/>
</dbReference>
<evidence type="ECO:0000256" key="10">
    <source>
        <dbReference type="ARBA" id="ARBA00022840"/>
    </source>
</evidence>
<feature type="binding site" evidence="14">
    <location>
        <position position="154"/>
    </location>
    <ligand>
        <name>ATP</name>
        <dbReference type="ChEBI" id="CHEBI:30616"/>
    </ligand>
</feature>
<proteinExistence type="inferred from homology"/>
<dbReference type="Gene3D" id="3.90.870.10">
    <property type="entry name" value="DHBP synthase"/>
    <property type="match status" value="1"/>
</dbReference>
<keyword evidence="16" id="KW-1185">Reference proteome</keyword>
<dbReference type="InterPro" id="IPR005145">
    <property type="entry name" value="Sua5_C"/>
</dbReference>
<dbReference type="GO" id="GO:0005737">
    <property type="term" value="C:cytoplasm"/>
    <property type="evidence" value="ECO:0007669"/>
    <property type="project" value="UniProtKB-SubCell"/>
</dbReference>
<feature type="binding site" evidence="14">
    <location>
        <position position="240"/>
    </location>
    <ligand>
        <name>ATP</name>
        <dbReference type="ChEBI" id="CHEBI:30616"/>
    </ligand>
</feature>
<evidence type="ECO:0000256" key="7">
    <source>
        <dbReference type="ARBA" id="ARBA00022694"/>
    </source>
</evidence>
<evidence type="ECO:0000256" key="5">
    <source>
        <dbReference type="ARBA" id="ARBA00022490"/>
    </source>
</evidence>
<name>A0A1S8KXH0_9CLOT</name>
<dbReference type="InterPro" id="IPR006070">
    <property type="entry name" value="Sua5-like_dom"/>
</dbReference>
<dbReference type="GO" id="GO:0003725">
    <property type="term" value="F:double-stranded RNA binding"/>
    <property type="evidence" value="ECO:0007669"/>
    <property type="project" value="UniProtKB-UniRule"/>
</dbReference>
<keyword evidence="5 13" id="KW-0963">Cytoplasm</keyword>
<keyword evidence="8 13" id="KW-0548">Nucleotidyltransferase</keyword>
<evidence type="ECO:0000256" key="12">
    <source>
        <dbReference type="ARBA" id="ARBA00048366"/>
    </source>
</evidence>
<dbReference type="FunFam" id="3.90.870.10:FF:000009">
    <property type="entry name" value="Threonylcarbamoyl-AMP synthase, putative"/>
    <property type="match status" value="1"/>
</dbReference>
<evidence type="ECO:0000256" key="11">
    <source>
        <dbReference type="ARBA" id="ARBA00029774"/>
    </source>
</evidence>
<dbReference type="NCBIfam" id="TIGR00057">
    <property type="entry name" value="L-threonylcarbamoyladenylate synthase"/>
    <property type="match status" value="1"/>
</dbReference>
<dbReference type="InterPro" id="IPR017945">
    <property type="entry name" value="DHBP_synth_RibB-like_a/b_dom"/>
</dbReference>
<dbReference type="InterPro" id="IPR050156">
    <property type="entry name" value="TC-AMP_synthase_SUA5"/>
</dbReference>
<keyword evidence="10 13" id="KW-0067">ATP-binding</keyword>
<dbReference type="GO" id="GO:0000049">
    <property type="term" value="F:tRNA binding"/>
    <property type="evidence" value="ECO:0007669"/>
    <property type="project" value="TreeGrafter"/>
</dbReference>
<comment type="similarity">
    <text evidence="2 13">Belongs to the SUA5 family.</text>
</comment>
<dbReference type="STRING" id="84029.CROST_45300"/>
<accession>A0A1S8KXH0</accession>
<feature type="binding site" evidence="14">
    <location>
        <position position="184"/>
    </location>
    <ligand>
        <name>L-threonine</name>
        <dbReference type="ChEBI" id="CHEBI:57926"/>
    </ligand>
</feature>
<evidence type="ECO:0000256" key="8">
    <source>
        <dbReference type="ARBA" id="ARBA00022695"/>
    </source>
</evidence>
<comment type="function">
    <text evidence="13">Required for the formation of a threonylcarbamoyl group on adenosine at position 37 (t(6)A37) in tRNAs that read codons beginning with adenine.</text>
</comment>
<dbReference type="PANTHER" id="PTHR17490">
    <property type="entry name" value="SUA5"/>
    <property type="match status" value="1"/>
</dbReference>
<evidence type="ECO:0000256" key="13">
    <source>
        <dbReference type="PIRNR" id="PIRNR004930"/>
    </source>
</evidence>
<feature type="binding site" evidence="14">
    <location>
        <position position="65"/>
    </location>
    <ligand>
        <name>ATP</name>
        <dbReference type="ChEBI" id="CHEBI:30616"/>
    </ligand>
</feature>
<feature type="binding site" evidence="14">
    <location>
        <position position="144"/>
    </location>
    <ligand>
        <name>ATP</name>
        <dbReference type="ChEBI" id="CHEBI:30616"/>
    </ligand>
</feature>
<evidence type="ECO:0000313" key="16">
    <source>
        <dbReference type="Proteomes" id="UP000190951"/>
    </source>
</evidence>
<dbReference type="Gene3D" id="3.40.50.11030">
    <property type="entry name" value="Threonylcarbamoyl-AMP synthase, C-terminal domain"/>
    <property type="match status" value="1"/>
</dbReference>
<dbReference type="AlphaFoldDB" id="A0A1S8KXH0"/>
<protein>
    <recommendedName>
        <fullName evidence="4 13">Threonylcarbamoyl-AMP synthase</fullName>
        <shortName evidence="13">TC-AMP synthase</shortName>
        <ecNumber evidence="3 13">2.7.7.87</ecNumber>
    </recommendedName>
    <alternativeName>
        <fullName evidence="11 13">L-threonylcarbamoyladenylate synthase</fullName>
    </alternativeName>
</protein>
<dbReference type="EMBL" id="CP096983">
    <property type="protein sequence ID" value="URZ12993.1"/>
    <property type="molecule type" value="Genomic_DNA"/>
</dbReference>
<evidence type="ECO:0000256" key="9">
    <source>
        <dbReference type="ARBA" id="ARBA00022741"/>
    </source>
</evidence>
<feature type="binding site" evidence="14">
    <location>
        <position position="61"/>
    </location>
    <ligand>
        <name>ATP</name>
        <dbReference type="ChEBI" id="CHEBI:30616"/>
    </ligand>
</feature>
<dbReference type="GO" id="GO:0008033">
    <property type="term" value="P:tRNA processing"/>
    <property type="evidence" value="ECO:0007669"/>
    <property type="project" value="UniProtKB-KW"/>
</dbReference>
<dbReference type="EC" id="2.7.7.87" evidence="3 13"/>
<feature type="binding site" evidence="14">
    <location>
        <position position="70"/>
    </location>
    <ligand>
        <name>L-threonine</name>
        <dbReference type="ChEBI" id="CHEBI:57926"/>
    </ligand>
</feature>
<reference evidence="15 16" key="1">
    <citation type="submission" date="2022-04" db="EMBL/GenBank/DDBJ databases">
        <title>Genome sequence of C. roseum typestrain.</title>
        <authorList>
            <person name="Poehlein A."/>
            <person name="Schoch T."/>
            <person name="Duerre P."/>
            <person name="Daniel R."/>
        </authorList>
    </citation>
    <scope>NUCLEOTIDE SEQUENCE [LARGE SCALE GENOMIC DNA]</scope>
    <source>
        <strain evidence="15 16">DSM 7320</strain>
    </source>
</reference>
<keyword evidence="6 13" id="KW-0808">Transferase</keyword>
<evidence type="ECO:0000313" key="15">
    <source>
        <dbReference type="EMBL" id="URZ12993.1"/>
    </source>
</evidence>
<keyword evidence="9 13" id="KW-0547">Nucleotide-binding</keyword>
<evidence type="ECO:0000256" key="2">
    <source>
        <dbReference type="ARBA" id="ARBA00007663"/>
    </source>
</evidence>
<feature type="binding site" evidence="14">
    <location>
        <position position="146"/>
    </location>
    <ligand>
        <name>ATP</name>
        <dbReference type="ChEBI" id="CHEBI:30616"/>
    </ligand>
</feature>
<evidence type="ECO:0000256" key="1">
    <source>
        <dbReference type="ARBA" id="ARBA00004496"/>
    </source>
</evidence>
<dbReference type="RefSeq" id="WP_077834488.1">
    <property type="nucleotide sequence ID" value="NZ_CP096983.1"/>
</dbReference>
<keyword evidence="7 13" id="KW-0819">tRNA processing</keyword>
<dbReference type="Pfam" id="PF03481">
    <property type="entry name" value="Sua5_C"/>
    <property type="match status" value="1"/>
</dbReference>
<dbReference type="PROSITE" id="PS51163">
    <property type="entry name" value="YRDC"/>
    <property type="match status" value="1"/>
</dbReference>
<dbReference type="PIRSF" id="PIRSF004930">
    <property type="entry name" value="Tln_factor_SUA5"/>
    <property type="match status" value="1"/>
</dbReference>
<evidence type="ECO:0000256" key="14">
    <source>
        <dbReference type="PIRSR" id="PIRSR004930-1"/>
    </source>
</evidence>
<evidence type="ECO:0000256" key="3">
    <source>
        <dbReference type="ARBA" id="ARBA00012584"/>
    </source>
</evidence>
<dbReference type="InterPro" id="IPR010923">
    <property type="entry name" value="T(6)A37_SUA5"/>
</dbReference>
<dbReference type="Pfam" id="PF01300">
    <property type="entry name" value="Sua5_yciO_yrdC"/>
    <property type="match status" value="1"/>
</dbReference>
<comment type="subcellular location">
    <subcellularLocation>
        <location evidence="1 13">Cytoplasm</location>
    </subcellularLocation>
</comment>
<feature type="binding site" evidence="14">
    <location>
        <position position="38"/>
    </location>
    <ligand>
        <name>L-threonine</name>
        <dbReference type="ChEBI" id="CHEBI:57926"/>
    </ligand>
</feature>
<dbReference type="GO" id="GO:0061710">
    <property type="term" value="F:L-threonylcarbamoyladenylate synthase"/>
    <property type="evidence" value="ECO:0007669"/>
    <property type="project" value="UniProtKB-EC"/>
</dbReference>
<evidence type="ECO:0000256" key="4">
    <source>
        <dbReference type="ARBA" id="ARBA00015492"/>
    </source>
</evidence>
<dbReference type="GO" id="GO:0006450">
    <property type="term" value="P:regulation of translational fidelity"/>
    <property type="evidence" value="ECO:0007669"/>
    <property type="project" value="TreeGrafter"/>
</dbReference>
<feature type="binding site" evidence="14">
    <location>
        <position position="198"/>
    </location>
    <ligand>
        <name>ATP</name>
        <dbReference type="ChEBI" id="CHEBI:30616"/>
    </ligand>
</feature>